<dbReference type="Proteomes" id="UP001500021">
    <property type="component" value="Unassembled WGS sequence"/>
</dbReference>
<keyword evidence="1" id="KW-1133">Transmembrane helix</keyword>
<organism evidence="3 4">
    <name type="scientific">Colwellia asteriadis</name>
    <dbReference type="NCBI Taxonomy" id="517723"/>
    <lineage>
        <taxon>Bacteria</taxon>
        <taxon>Pseudomonadati</taxon>
        <taxon>Pseudomonadota</taxon>
        <taxon>Gammaproteobacteria</taxon>
        <taxon>Alteromonadales</taxon>
        <taxon>Colwelliaceae</taxon>
        <taxon>Colwellia</taxon>
    </lineage>
</organism>
<keyword evidence="4" id="KW-1185">Reference proteome</keyword>
<comment type="caution">
    <text evidence="3">The sequence shown here is derived from an EMBL/GenBank/DDBJ whole genome shotgun (WGS) entry which is preliminary data.</text>
</comment>
<dbReference type="Gene3D" id="6.10.140.1340">
    <property type="match status" value="1"/>
</dbReference>
<evidence type="ECO:0000313" key="3">
    <source>
        <dbReference type="EMBL" id="GAA0823894.1"/>
    </source>
</evidence>
<dbReference type="Pfam" id="PF11127">
    <property type="entry name" value="YgaP-like_TM"/>
    <property type="match status" value="1"/>
</dbReference>
<keyword evidence="1" id="KW-0472">Membrane</keyword>
<accession>A0ABN1LB86</accession>
<feature type="domain" description="Inner membrane protein YgaP-like transmembrane" evidence="2">
    <location>
        <begin position="3"/>
        <end position="58"/>
    </location>
</feature>
<protein>
    <submittedName>
        <fullName evidence="3">DUF2892 domain-containing protein</fullName>
    </submittedName>
</protein>
<feature type="transmembrane region" description="Helical" evidence="1">
    <location>
        <begin position="7"/>
        <end position="24"/>
    </location>
</feature>
<proteinExistence type="predicted"/>
<evidence type="ECO:0000259" key="2">
    <source>
        <dbReference type="Pfam" id="PF11127"/>
    </source>
</evidence>
<evidence type="ECO:0000256" key="1">
    <source>
        <dbReference type="SAM" id="Phobius"/>
    </source>
</evidence>
<dbReference type="InterPro" id="IPR021309">
    <property type="entry name" value="YgaP-like_TM"/>
</dbReference>
<gene>
    <name evidence="3" type="ORF">GCM10009111_34190</name>
</gene>
<reference evidence="3 4" key="1">
    <citation type="journal article" date="2019" name="Int. J. Syst. Evol. Microbiol.">
        <title>The Global Catalogue of Microorganisms (GCM) 10K type strain sequencing project: providing services to taxonomists for standard genome sequencing and annotation.</title>
        <authorList>
            <consortium name="The Broad Institute Genomics Platform"/>
            <consortium name="The Broad Institute Genome Sequencing Center for Infectious Disease"/>
            <person name="Wu L."/>
            <person name="Ma J."/>
        </authorList>
    </citation>
    <scope>NUCLEOTIDE SEQUENCE [LARGE SCALE GENOMIC DNA]</scope>
    <source>
        <strain evidence="3 4">JCM 15608</strain>
    </source>
</reference>
<keyword evidence="1" id="KW-0812">Transmembrane</keyword>
<evidence type="ECO:0000313" key="4">
    <source>
        <dbReference type="Proteomes" id="UP001500021"/>
    </source>
</evidence>
<dbReference type="EMBL" id="BAAAFA010000016">
    <property type="protein sequence ID" value="GAA0823894.1"/>
    <property type="molecule type" value="Genomic_DNA"/>
</dbReference>
<sequence>MMTIDEALRLIAGTMILISLYLAVTLSLNWLWFTGFIALNLIQSAFTQWCPMITLLKKFGLKQNH</sequence>
<name>A0ABN1LB86_9GAMM</name>